<dbReference type="EMBL" id="LGSS01000030">
    <property type="protein sequence ID" value="KNF07037.1"/>
    <property type="molecule type" value="Genomic_DNA"/>
</dbReference>
<dbReference type="InterPro" id="IPR006043">
    <property type="entry name" value="NCS2"/>
</dbReference>
<evidence type="ECO:0000256" key="3">
    <source>
        <dbReference type="ARBA" id="ARBA00022448"/>
    </source>
</evidence>
<name>A0A0L0W6D3_GOTPU</name>
<proteinExistence type="inferred from homology"/>
<evidence type="ECO:0000313" key="8">
    <source>
        <dbReference type="EMBL" id="KNF07037.1"/>
    </source>
</evidence>
<feature type="transmembrane region" description="Helical" evidence="7">
    <location>
        <begin position="100"/>
        <end position="126"/>
    </location>
</feature>
<dbReference type="Proteomes" id="UP000037267">
    <property type="component" value="Unassembled WGS sequence"/>
</dbReference>
<dbReference type="PANTHER" id="PTHR42810">
    <property type="entry name" value="PURINE PERMEASE C1399.01C-RELATED"/>
    <property type="match status" value="1"/>
</dbReference>
<sequence length="227" mass="23463">MEDNTNTVNNSNSELLYKIDEKPSLPVSVLLAIQHIVTAFGGIVAVPLVIGQALGLPVPEVAFLVSATIFVSGITTFIQAKGVGPVGAKVPCIMGTDFTFVAPSLAVALPAAAGGMGLGLPGLFGATIMGSFSEMILSRFLKPLMKFFPPIVTGTVVTLIGTTLLPVSMDWAAGGVGAKDYGSLRNVIISIVVLLIIIFLNRYGKGIVGSASVLIGIVIGYIICYPL</sequence>
<evidence type="ECO:0000256" key="7">
    <source>
        <dbReference type="SAM" id="Phobius"/>
    </source>
</evidence>
<feature type="transmembrane region" description="Helical" evidence="7">
    <location>
        <begin position="181"/>
        <end position="200"/>
    </location>
</feature>
<dbReference type="AlphaFoldDB" id="A0A0L0W6D3"/>
<feature type="transmembrane region" description="Helical" evidence="7">
    <location>
        <begin position="25"/>
        <end position="49"/>
    </location>
</feature>
<evidence type="ECO:0000256" key="4">
    <source>
        <dbReference type="ARBA" id="ARBA00022692"/>
    </source>
</evidence>
<gene>
    <name evidence="8" type="primary">cpx</name>
    <name evidence="8" type="ORF">CLPU_30c00070</name>
</gene>
<feature type="transmembrane region" description="Helical" evidence="7">
    <location>
        <begin position="207"/>
        <end position="223"/>
    </location>
</feature>
<dbReference type="GO" id="GO:0005886">
    <property type="term" value="C:plasma membrane"/>
    <property type="evidence" value="ECO:0007669"/>
    <property type="project" value="TreeGrafter"/>
</dbReference>
<keyword evidence="9" id="KW-1185">Reference proteome</keyword>
<reference evidence="9" key="1">
    <citation type="submission" date="2015-07" db="EMBL/GenBank/DDBJ databases">
        <title>Draft genome sequence of the purine-degrading Gottschalkia purinilyticum DSM 1384 (formerly Clostridium purinilyticum).</title>
        <authorList>
            <person name="Poehlein A."/>
            <person name="Schiel-Bengelsdorf B."/>
            <person name="Bengelsdorf F.R."/>
            <person name="Daniel R."/>
            <person name="Duerre P."/>
        </authorList>
    </citation>
    <scope>NUCLEOTIDE SEQUENCE [LARGE SCALE GENOMIC DNA]</scope>
    <source>
        <strain evidence="9">DSM 1384</strain>
    </source>
</reference>
<evidence type="ECO:0000256" key="5">
    <source>
        <dbReference type="ARBA" id="ARBA00022989"/>
    </source>
</evidence>
<keyword evidence="5 7" id="KW-1133">Transmembrane helix</keyword>
<dbReference type="RefSeq" id="WP_321169977.1">
    <property type="nucleotide sequence ID" value="NZ_LGSS01000030.1"/>
</dbReference>
<organism evidence="8 9">
    <name type="scientific">Gottschalkia purinilytica</name>
    <name type="common">Clostridium purinilyticum</name>
    <dbReference type="NCBI Taxonomy" id="1503"/>
    <lineage>
        <taxon>Bacteria</taxon>
        <taxon>Bacillati</taxon>
        <taxon>Bacillota</taxon>
        <taxon>Tissierellia</taxon>
        <taxon>Tissierellales</taxon>
        <taxon>Gottschalkiaceae</taxon>
        <taxon>Gottschalkia</taxon>
    </lineage>
</organism>
<keyword evidence="6 7" id="KW-0472">Membrane</keyword>
<comment type="caution">
    <text evidence="8">The sequence shown here is derived from an EMBL/GenBank/DDBJ whole genome shotgun (WGS) entry which is preliminary data.</text>
</comment>
<protein>
    <submittedName>
        <fullName evidence="8">Putative purine permease</fullName>
    </submittedName>
</protein>
<evidence type="ECO:0000256" key="1">
    <source>
        <dbReference type="ARBA" id="ARBA00004141"/>
    </source>
</evidence>
<keyword evidence="3" id="KW-0813">Transport</keyword>
<comment type="subcellular location">
    <subcellularLocation>
        <location evidence="1">Membrane</location>
        <topology evidence="1">Multi-pass membrane protein</topology>
    </subcellularLocation>
</comment>
<dbReference type="GO" id="GO:0042907">
    <property type="term" value="F:xanthine transmembrane transporter activity"/>
    <property type="evidence" value="ECO:0007669"/>
    <property type="project" value="TreeGrafter"/>
</dbReference>
<feature type="non-terminal residue" evidence="8">
    <location>
        <position position="227"/>
    </location>
</feature>
<evidence type="ECO:0000313" key="9">
    <source>
        <dbReference type="Proteomes" id="UP000037267"/>
    </source>
</evidence>
<dbReference type="STRING" id="1503.CLPU_30c00070"/>
<evidence type="ECO:0000256" key="6">
    <source>
        <dbReference type="ARBA" id="ARBA00023136"/>
    </source>
</evidence>
<dbReference type="PANTHER" id="PTHR42810:SF2">
    <property type="entry name" value="PURINE PERMEASE C1399.01C-RELATED"/>
    <property type="match status" value="1"/>
</dbReference>
<dbReference type="Pfam" id="PF00860">
    <property type="entry name" value="Xan_ur_permease"/>
    <property type="match status" value="1"/>
</dbReference>
<feature type="transmembrane region" description="Helical" evidence="7">
    <location>
        <begin position="61"/>
        <end position="80"/>
    </location>
</feature>
<comment type="similarity">
    <text evidence="2">Belongs to the nucleobase:cation symporter-2 (NCS2) (TC 2.A.40) family.</text>
</comment>
<feature type="transmembrane region" description="Helical" evidence="7">
    <location>
        <begin position="147"/>
        <end position="169"/>
    </location>
</feature>
<evidence type="ECO:0000256" key="2">
    <source>
        <dbReference type="ARBA" id="ARBA00008821"/>
    </source>
</evidence>
<accession>A0A0L0W6D3</accession>
<keyword evidence="4 7" id="KW-0812">Transmembrane</keyword>